<organism evidence="2 3">
    <name type="scientific">Acrocarpospora macrocephala</name>
    <dbReference type="NCBI Taxonomy" id="150177"/>
    <lineage>
        <taxon>Bacteria</taxon>
        <taxon>Bacillati</taxon>
        <taxon>Actinomycetota</taxon>
        <taxon>Actinomycetes</taxon>
        <taxon>Streptosporangiales</taxon>
        <taxon>Streptosporangiaceae</taxon>
        <taxon>Acrocarpospora</taxon>
    </lineage>
</organism>
<dbReference type="SUPFAM" id="SSF52949">
    <property type="entry name" value="Macro domain-like"/>
    <property type="match status" value="1"/>
</dbReference>
<evidence type="ECO:0000313" key="3">
    <source>
        <dbReference type="Proteomes" id="UP000331127"/>
    </source>
</evidence>
<evidence type="ECO:0000259" key="1">
    <source>
        <dbReference type="PROSITE" id="PS51154"/>
    </source>
</evidence>
<name>A0A5M3X6Q4_9ACTN</name>
<sequence length="349" mass="37647">MPPELPDHEGLVADLRVLRERGLIRLRDTHLPAALLAAGQRHPGLDAVAALERLLGEAVRRLGEGNLGSAAAYTFGLVQGTRDWAASDRRRRAAREYGVSVERFRKHQERLVLAQVAEQILALCGDGGAVATEPRTIDRARIPVAAGAAWVIVQVQPIELVTGVDILVSPENVYLEMSKPFMPSVSAAVRRTGARRGPTGEVVDDVIQRELREWLAAHGRTGLPVAVGTVAPTGPGSLSMNGVRRVYHAAVAAPRTGSNGYDVPPAAIALAVHQVFQLAESERDTFAPPLRSLCFPLIGTGRGSLPLRTGLHWLWTAIVENLERHPAWEVHLTVPAPEVAETVVRALSR</sequence>
<dbReference type="AlphaFoldDB" id="A0A5M3X6Q4"/>
<dbReference type="OrthoDB" id="5141210at2"/>
<evidence type="ECO:0000313" key="2">
    <source>
        <dbReference type="EMBL" id="GES16342.1"/>
    </source>
</evidence>
<keyword evidence="3" id="KW-1185">Reference proteome</keyword>
<reference evidence="2 3" key="1">
    <citation type="submission" date="2019-10" db="EMBL/GenBank/DDBJ databases">
        <title>Whole genome shotgun sequence of Acrocarpospora macrocephala NBRC 16266.</title>
        <authorList>
            <person name="Ichikawa N."/>
            <person name="Kimura A."/>
            <person name="Kitahashi Y."/>
            <person name="Komaki H."/>
            <person name="Oguchi A."/>
        </authorList>
    </citation>
    <scope>NUCLEOTIDE SEQUENCE [LARGE SCALE GENOMIC DNA]</scope>
    <source>
        <strain evidence="2 3">NBRC 16266</strain>
    </source>
</reference>
<accession>A0A5M3X6Q4</accession>
<dbReference type="PROSITE" id="PS51154">
    <property type="entry name" value="MACRO"/>
    <property type="match status" value="1"/>
</dbReference>
<dbReference type="InterPro" id="IPR002589">
    <property type="entry name" value="Macro_dom"/>
</dbReference>
<gene>
    <name evidence="2" type="ORF">Amac_099400</name>
</gene>
<dbReference type="RefSeq" id="WP_155361374.1">
    <property type="nucleotide sequence ID" value="NZ_BAAAHL010000054.1"/>
</dbReference>
<comment type="caution">
    <text evidence="2">The sequence shown here is derived from an EMBL/GenBank/DDBJ whole genome shotgun (WGS) entry which is preliminary data.</text>
</comment>
<dbReference type="Gene3D" id="3.40.220.10">
    <property type="entry name" value="Leucine Aminopeptidase, subunit E, domain 1"/>
    <property type="match status" value="1"/>
</dbReference>
<feature type="domain" description="Macro" evidence="1">
    <location>
        <begin position="129"/>
        <end position="349"/>
    </location>
</feature>
<dbReference type="EMBL" id="BLAE01000098">
    <property type="protein sequence ID" value="GES16342.1"/>
    <property type="molecule type" value="Genomic_DNA"/>
</dbReference>
<dbReference type="Proteomes" id="UP000331127">
    <property type="component" value="Unassembled WGS sequence"/>
</dbReference>
<protein>
    <recommendedName>
        <fullName evidence="1">Macro domain-containing protein</fullName>
    </recommendedName>
</protein>
<dbReference type="InterPro" id="IPR043472">
    <property type="entry name" value="Macro_dom-like"/>
</dbReference>
<proteinExistence type="predicted"/>